<keyword evidence="3" id="KW-0270">Exopolysaccharide synthesis</keyword>
<dbReference type="AlphaFoldDB" id="A0ABD7IKA0"/>
<evidence type="ECO:0000313" key="6">
    <source>
        <dbReference type="EMBL" id="RMW41889.1"/>
    </source>
</evidence>
<dbReference type="GO" id="GO:0016740">
    <property type="term" value="F:transferase activity"/>
    <property type="evidence" value="ECO:0007669"/>
    <property type="project" value="UniProtKB-KW"/>
</dbReference>
<gene>
    <name evidence="6" type="ORF">D6U18_17690</name>
</gene>
<dbReference type="GO" id="GO:0000271">
    <property type="term" value="P:polysaccharide biosynthetic process"/>
    <property type="evidence" value="ECO:0007669"/>
    <property type="project" value="UniProtKB-KW"/>
</dbReference>
<organism evidence="6 7">
    <name type="scientific">Lactiplantibacillus pentosus</name>
    <name type="common">Lactobacillus pentosus</name>
    <dbReference type="NCBI Taxonomy" id="1589"/>
    <lineage>
        <taxon>Bacteria</taxon>
        <taxon>Bacillati</taxon>
        <taxon>Bacillota</taxon>
        <taxon>Bacilli</taxon>
        <taxon>Lactobacillales</taxon>
        <taxon>Lactobacillaceae</taxon>
        <taxon>Lactiplantibacillus</taxon>
    </lineage>
</organism>
<evidence type="ECO:0000256" key="2">
    <source>
        <dbReference type="ARBA" id="ARBA00022679"/>
    </source>
</evidence>
<dbReference type="InterPro" id="IPR047141">
    <property type="entry name" value="Stealth"/>
</dbReference>
<evidence type="ECO:0000256" key="1">
    <source>
        <dbReference type="ARBA" id="ARBA00007583"/>
    </source>
</evidence>
<keyword evidence="2" id="KW-0808">Transferase</keyword>
<dbReference type="Pfam" id="PF11380">
    <property type="entry name" value="Stealth_CR2"/>
    <property type="match status" value="1"/>
</dbReference>
<dbReference type="PANTHER" id="PTHR24045">
    <property type="match status" value="1"/>
</dbReference>
<dbReference type="Pfam" id="PF17101">
    <property type="entry name" value="Stealth_CR1"/>
    <property type="match status" value="1"/>
</dbReference>
<dbReference type="PANTHER" id="PTHR24045:SF0">
    <property type="entry name" value="N-ACETYLGLUCOSAMINE-1-PHOSPHOTRANSFERASE SUBUNITS ALPHA_BETA"/>
    <property type="match status" value="1"/>
</dbReference>
<name>A0ABD7IKA0_LACPE</name>
<evidence type="ECO:0000313" key="7">
    <source>
        <dbReference type="Proteomes" id="UP000276249"/>
    </source>
</evidence>
<evidence type="ECO:0000256" key="3">
    <source>
        <dbReference type="ARBA" id="ARBA00023169"/>
    </source>
</evidence>
<feature type="domain" description="Stealth protein CR1 conserved region 1" evidence="5">
    <location>
        <begin position="7"/>
        <end position="33"/>
    </location>
</feature>
<sequence length="340" mass="40386">MIMQADFPIDFVVTWVNNHDEDWQRKKAKYERKQPESRQNDEIAQNRYRDFGLFKYWFRSIEQNASWVHKIYIVTDHQVPDFLNLDNPKIKIIDHSEIIDKQFLPTFDSNTIDWNLFKIPGLSEHFVYFNDDFFINQPVQPEDFFSKDGKARDTVGQSIIMPIEGYDHTLVNNTMKINQLVNKREVLKRRWKQFFSFKQGLPVLLLNVFLSAFPRFTRLYDAHTAYSFIKSDMAAAYHQLEPELLENFSEKFRTSDDYSIQFVRYYQIILGHVDVRSMYFGQTANTNNPEKTGQLLFGHKKAKITNVNDTIDATDRDLQKIIGLFNRRFPNASGFERVRE</sequence>
<comment type="caution">
    <text evidence="6">The sequence shown here is derived from an EMBL/GenBank/DDBJ whole genome shotgun (WGS) entry which is preliminary data.</text>
</comment>
<dbReference type="Proteomes" id="UP000276249">
    <property type="component" value="Unassembled WGS sequence"/>
</dbReference>
<reference evidence="6 7" key="1">
    <citation type="submission" date="2018-10" db="EMBL/GenBank/DDBJ databases">
        <title>Genome sequences of five Lactobacillus pentosus strains isolated from brines of traditionally fermented spanish-style green table olives and differences between them.</title>
        <authorList>
            <person name="Jimenez Diaz R."/>
        </authorList>
    </citation>
    <scope>NUCLEOTIDE SEQUENCE [LARGE SCALE GENOMIC DNA]</scope>
    <source>
        <strain evidence="6 7">IG10</strain>
    </source>
</reference>
<proteinExistence type="inferred from homology"/>
<evidence type="ECO:0000259" key="5">
    <source>
        <dbReference type="Pfam" id="PF17101"/>
    </source>
</evidence>
<protein>
    <submittedName>
        <fullName evidence="6">Sugar phosphotransferase</fullName>
    </submittedName>
</protein>
<dbReference type="InterPro" id="IPR031358">
    <property type="entry name" value="Stealth_CR1"/>
</dbReference>
<dbReference type="EMBL" id="RDCJ01000121">
    <property type="protein sequence ID" value="RMW41889.1"/>
    <property type="molecule type" value="Genomic_DNA"/>
</dbReference>
<accession>A0ABD7IKA0</accession>
<feature type="domain" description="Stealth protein CR2 conserved region 2" evidence="4">
    <location>
        <begin position="47"/>
        <end position="151"/>
    </location>
</feature>
<evidence type="ECO:0000259" key="4">
    <source>
        <dbReference type="Pfam" id="PF11380"/>
    </source>
</evidence>
<comment type="similarity">
    <text evidence="1">Belongs to the stealth family.</text>
</comment>
<dbReference type="InterPro" id="IPR021520">
    <property type="entry name" value="Stealth_CR2"/>
</dbReference>